<evidence type="ECO:0000313" key="2">
    <source>
        <dbReference type="Proteomes" id="UP000078540"/>
    </source>
</evidence>
<dbReference type="EMBL" id="KQ976500">
    <property type="protein sequence ID" value="KYM83039.1"/>
    <property type="molecule type" value="Genomic_DNA"/>
</dbReference>
<dbReference type="Proteomes" id="UP000078540">
    <property type="component" value="Unassembled WGS sequence"/>
</dbReference>
<name>A0A195BFQ5_9HYME</name>
<proteinExistence type="predicted"/>
<sequence>MLVTPTFLAGAVSITVFFPTFKNRTVINNRFLPAPVCAAPGKASTQGQCAHYLSMQPYRFDLSRRPVLPGMLLYSVNFLDVFRELIIYFHKLRRYVFMYRIVTIGKNYIQLADYSWPSCPNSQQNFPVIVTVLCGTGGTKLRFSCGQEPSNPIRHRCCREKKNFRRPNFYADSRNKVQRPQPSYLIPMNEYLRLTMYSLSTPPLYRPKKASRASRSSREPTPYAIAHHVQWSMQLHTHVRVCIDNVGRANRDQRVRW</sequence>
<accession>A0A195BFQ5</accession>
<reference evidence="1 2" key="1">
    <citation type="submission" date="2015-09" db="EMBL/GenBank/DDBJ databases">
        <title>Atta colombica WGS genome.</title>
        <authorList>
            <person name="Nygaard S."/>
            <person name="Hu H."/>
            <person name="Boomsma J."/>
            <person name="Zhang G."/>
        </authorList>
    </citation>
    <scope>NUCLEOTIDE SEQUENCE [LARGE SCALE GENOMIC DNA]</scope>
    <source>
        <strain evidence="1">Treedump-2</strain>
        <tissue evidence="1">Whole body</tissue>
    </source>
</reference>
<keyword evidence="2" id="KW-1185">Reference proteome</keyword>
<dbReference type="AlphaFoldDB" id="A0A195BFQ5"/>
<protein>
    <submittedName>
        <fullName evidence="1">Uncharacterized protein</fullName>
    </submittedName>
</protein>
<evidence type="ECO:0000313" key="1">
    <source>
        <dbReference type="EMBL" id="KYM83039.1"/>
    </source>
</evidence>
<organism evidence="1 2">
    <name type="scientific">Atta colombica</name>
    <dbReference type="NCBI Taxonomy" id="520822"/>
    <lineage>
        <taxon>Eukaryota</taxon>
        <taxon>Metazoa</taxon>
        <taxon>Ecdysozoa</taxon>
        <taxon>Arthropoda</taxon>
        <taxon>Hexapoda</taxon>
        <taxon>Insecta</taxon>
        <taxon>Pterygota</taxon>
        <taxon>Neoptera</taxon>
        <taxon>Endopterygota</taxon>
        <taxon>Hymenoptera</taxon>
        <taxon>Apocrita</taxon>
        <taxon>Aculeata</taxon>
        <taxon>Formicoidea</taxon>
        <taxon>Formicidae</taxon>
        <taxon>Myrmicinae</taxon>
        <taxon>Atta</taxon>
    </lineage>
</organism>
<gene>
    <name evidence="1" type="ORF">ALC53_06304</name>
</gene>